<dbReference type="Gene3D" id="3.60.21.10">
    <property type="match status" value="1"/>
</dbReference>
<evidence type="ECO:0000313" key="3">
    <source>
        <dbReference type="EMBL" id="MBO1265755.1"/>
    </source>
</evidence>
<name>A0A939KLJ8_9CLOT</name>
<dbReference type="EMBL" id="JAFNJU010000009">
    <property type="protein sequence ID" value="MBO1265755.1"/>
    <property type="molecule type" value="Genomic_DNA"/>
</dbReference>
<evidence type="ECO:0000259" key="2">
    <source>
        <dbReference type="Pfam" id="PF00149"/>
    </source>
</evidence>
<protein>
    <submittedName>
        <fullName evidence="3">DNA repair exonuclease</fullName>
    </submittedName>
</protein>
<dbReference type="GO" id="GO:0004527">
    <property type="term" value="F:exonuclease activity"/>
    <property type="evidence" value="ECO:0007669"/>
    <property type="project" value="UniProtKB-KW"/>
</dbReference>
<dbReference type="InterPro" id="IPR029052">
    <property type="entry name" value="Metallo-depent_PP-like"/>
</dbReference>
<keyword evidence="4" id="KW-1185">Reference proteome</keyword>
<evidence type="ECO:0000256" key="1">
    <source>
        <dbReference type="ARBA" id="ARBA00022801"/>
    </source>
</evidence>
<dbReference type="InterPro" id="IPR050535">
    <property type="entry name" value="DNA_Repair-Maintenance_Comp"/>
</dbReference>
<reference evidence="3" key="1">
    <citation type="submission" date="2021-03" db="EMBL/GenBank/DDBJ databases">
        <title>Proteiniclasticum marinus sp. nov., isolated from tidal flat sediment.</title>
        <authorList>
            <person name="Namirimu T."/>
            <person name="Yang J.-A."/>
            <person name="Yang S.-H."/>
            <person name="Kim Y.-J."/>
            <person name="Kwon K.K."/>
        </authorList>
    </citation>
    <scope>NUCLEOTIDE SEQUENCE</scope>
    <source>
        <strain evidence="3">SCR006</strain>
    </source>
</reference>
<dbReference type="Pfam" id="PF00149">
    <property type="entry name" value="Metallophos"/>
    <property type="match status" value="1"/>
</dbReference>
<proteinExistence type="predicted"/>
<dbReference type="CDD" id="cd00840">
    <property type="entry name" value="MPP_Mre11_N"/>
    <property type="match status" value="1"/>
</dbReference>
<comment type="caution">
    <text evidence="3">The sequence shown here is derived from an EMBL/GenBank/DDBJ whole genome shotgun (WGS) entry which is preliminary data.</text>
</comment>
<sequence>MKSVRIVQSGDFHLDSPLALHHESFRRQRREELLQSFSRIVDFSIRTDAKLLLLTGDLFDSARVTSKTLEFLAKEMKRFPGRIFISPGNHDPISPESPYNIYTFPENTHIFREYEEVHLKELDCLVCGQGFTGAYQHENMLQGRKPEHPAAIRILVLHGEVTSGTSEYNPVSEESIEESGFSYIALGHRHEYSGIRQAGGTSYAYAGIPEGRGFDELGDKGVIHGEVFEQGTGLSFHKTSIRNYCAVDVSITGHFTTEEITERILKALPDKNTLYKIELTGTVPSYLHLDLLSIETLLRRHLVYFTLTDKTTVHETIEQISENTLKGLFLKTIMERREVSSADLNLLEEASNMGLRILSQEDF</sequence>
<dbReference type="PANTHER" id="PTHR30337:SF7">
    <property type="entry name" value="PHOSPHOESTERASE"/>
    <property type="match status" value="1"/>
</dbReference>
<gene>
    <name evidence="3" type="ORF">J3A84_12015</name>
</gene>
<keyword evidence="1" id="KW-0378">Hydrolase</keyword>
<feature type="domain" description="Calcineurin-like phosphoesterase" evidence="2">
    <location>
        <begin position="5"/>
        <end position="192"/>
    </location>
</feature>
<dbReference type="Proteomes" id="UP000664218">
    <property type="component" value="Unassembled WGS sequence"/>
</dbReference>
<dbReference type="RefSeq" id="WP_207600277.1">
    <property type="nucleotide sequence ID" value="NZ_JAFNJU010000009.1"/>
</dbReference>
<dbReference type="PANTHER" id="PTHR30337">
    <property type="entry name" value="COMPONENT OF ATP-DEPENDENT DSDNA EXONUCLEASE"/>
    <property type="match status" value="1"/>
</dbReference>
<accession>A0A939KLJ8</accession>
<keyword evidence="3" id="KW-0269">Exonuclease</keyword>
<dbReference type="InterPro" id="IPR041796">
    <property type="entry name" value="Mre11_N"/>
</dbReference>
<evidence type="ECO:0000313" key="4">
    <source>
        <dbReference type="Proteomes" id="UP000664218"/>
    </source>
</evidence>
<organism evidence="3 4">
    <name type="scientific">Proteiniclasticum aestuarii</name>
    <dbReference type="NCBI Taxonomy" id="2817862"/>
    <lineage>
        <taxon>Bacteria</taxon>
        <taxon>Bacillati</taxon>
        <taxon>Bacillota</taxon>
        <taxon>Clostridia</taxon>
        <taxon>Eubacteriales</taxon>
        <taxon>Clostridiaceae</taxon>
        <taxon>Proteiniclasticum</taxon>
    </lineage>
</organism>
<dbReference type="SUPFAM" id="SSF56300">
    <property type="entry name" value="Metallo-dependent phosphatases"/>
    <property type="match status" value="1"/>
</dbReference>
<dbReference type="AlphaFoldDB" id="A0A939KLJ8"/>
<keyword evidence="3" id="KW-0540">Nuclease</keyword>
<dbReference type="InterPro" id="IPR004843">
    <property type="entry name" value="Calcineurin-like_PHP"/>
</dbReference>